<reference evidence="3 4" key="1">
    <citation type="submission" date="2015-01" db="EMBL/GenBank/DDBJ databases">
        <title>Genome of allotetraploid Gossypium barbadense reveals genomic plasticity and fiber elongation in cotton evolution.</title>
        <authorList>
            <person name="Chen X."/>
            <person name="Liu X."/>
            <person name="Zhao B."/>
            <person name="Zheng H."/>
            <person name="Hu Y."/>
            <person name="Lu G."/>
            <person name="Yang C."/>
            <person name="Chen J."/>
            <person name="Shan C."/>
            <person name="Zhang L."/>
            <person name="Zhou Y."/>
            <person name="Wang L."/>
            <person name="Guo W."/>
            <person name="Bai Y."/>
            <person name="Ruan J."/>
            <person name="Shangguan X."/>
            <person name="Mao Y."/>
            <person name="Jiang J."/>
            <person name="Zhu Y."/>
            <person name="Lei J."/>
            <person name="Kang H."/>
            <person name="Chen S."/>
            <person name="He X."/>
            <person name="Wang R."/>
            <person name="Wang Y."/>
            <person name="Chen J."/>
            <person name="Wang L."/>
            <person name="Yu S."/>
            <person name="Wang B."/>
            <person name="Wei J."/>
            <person name="Song S."/>
            <person name="Lu X."/>
            <person name="Gao Z."/>
            <person name="Gu W."/>
            <person name="Deng X."/>
            <person name="Ma D."/>
            <person name="Wang S."/>
            <person name="Liang W."/>
            <person name="Fang L."/>
            <person name="Cai C."/>
            <person name="Zhu X."/>
            <person name="Zhou B."/>
            <person name="Zhang Y."/>
            <person name="Chen Z."/>
            <person name="Xu S."/>
            <person name="Zhu R."/>
            <person name="Wang S."/>
            <person name="Zhang T."/>
            <person name="Zhao G."/>
        </authorList>
    </citation>
    <scope>NUCLEOTIDE SEQUENCE [LARGE SCALE GENOMIC DNA]</scope>
    <source>
        <strain evidence="4">cv. Xinhai21</strain>
        <tissue evidence="3">Leaf</tissue>
    </source>
</reference>
<dbReference type="Pfam" id="PF14111">
    <property type="entry name" value="DUF4283"/>
    <property type="match status" value="1"/>
</dbReference>
<evidence type="ECO:0000256" key="1">
    <source>
        <dbReference type="SAM" id="MobiDB-lite"/>
    </source>
</evidence>
<dbReference type="AlphaFoldDB" id="A0A2P5WB42"/>
<accession>A0A2P5WB42</accession>
<feature type="domain" description="DUF4283" evidence="2">
    <location>
        <begin position="106"/>
        <end position="184"/>
    </location>
</feature>
<dbReference type="InterPro" id="IPR040256">
    <property type="entry name" value="At4g02000-like"/>
</dbReference>
<dbReference type="OrthoDB" id="973561at2759"/>
<evidence type="ECO:0000313" key="3">
    <source>
        <dbReference type="EMBL" id="PPR88314.1"/>
    </source>
</evidence>
<evidence type="ECO:0000313" key="4">
    <source>
        <dbReference type="Proteomes" id="UP000239757"/>
    </source>
</evidence>
<dbReference type="PANTHER" id="PTHR31286:SF173">
    <property type="entry name" value="DUF4283 DOMAIN-CONTAINING PROTEIN"/>
    <property type="match status" value="1"/>
</dbReference>
<evidence type="ECO:0000259" key="2">
    <source>
        <dbReference type="Pfam" id="PF14111"/>
    </source>
</evidence>
<feature type="region of interest" description="Disordered" evidence="1">
    <location>
        <begin position="472"/>
        <end position="497"/>
    </location>
</feature>
<dbReference type="Proteomes" id="UP000239757">
    <property type="component" value="Unassembled WGS sequence"/>
</dbReference>
<proteinExistence type="predicted"/>
<sequence>MKDSDVSSDDRTDTGTFTEEERNTKNVKFKVVGEDSMDNMVVDTTSVKEISWKEMLLGRNCSEFGVGDSDGDLIIEDGDILRTSINGIPAINFSERLKNILIRDMETTIVVKLLWRNIGYGVLYNRISSLWKPSQPFRLMDIENGYYLVRFQSIVDYDLVLTQGLWIVFGHYLIVQPWTVEFYPLKPFPSVVTAWIRFSGLPGFLYKKMILEETGSLVGKVMKLDFKTDSGARGQFARMAVSIDLKQPLTSQNKVCKGRRKTLLVTVDKDTAPVTTTEAFGPWIVVQRKSRRVDNSGAKILGLKEVTFKQGDFIRKLKDNRPGGNYGHRAEGNKGKEIVDHNRFIGLKDKASGLVHLEVEQGKAGQGQTHRDLILENKTGSNPDWSQPISIGKLKLNDSGLLDHFVQSGPTPISQNKNSSLHFNPTFEGPMESKVILDFNVLDPKRHSAVIFKGNSDHKTVATELNVRPSDSSILSASSKGHGLDNKKGSASSGRTLNKTIRERGSRFKIAENSRVSLTDVVNSMAKLIGEQVETLTDLVSTNEEGDKASIGL</sequence>
<dbReference type="PANTHER" id="PTHR31286">
    <property type="entry name" value="GLYCINE-RICH CELL WALL STRUCTURAL PROTEIN 1.8-LIKE"/>
    <property type="match status" value="1"/>
</dbReference>
<feature type="region of interest" description="Disordered" evidence="1">
    <location>
        <begin position="1"/>
        <end position="20"/>
    </location>
</feature>
<protein>
    <recommendedName>
        <fullName evidence="2">DUF4283 domain-containing protein</fullName>
    </recommendedName>
</protein>
<name>A0A2P5WB42_GOSBA</name>
<dbReference type="EMBL" id="KZ668315">
    <property type="protein sequence ID" value="PPR88314.1"/>
    <property type="molecule type" value="Genomic_DNA"/>
</dbReference>
<gene>
    <name evidence="3" type="ORF">GOBAR_AA32373</name>
</gene>
<dbReference type="InterPro" id="IPR025558">
    <property type="entry name" value="DUF4283"/>
</dbReference>
<organism evidence="3 4">
    <name type="scientific">Gossypium barbadense</name>
    <name type="common">Sea Island cotton</name>
    <name type="synonym">Hibiscus barbadensis</name>
    <dbReference type="NCBI Taxonomy" id="3634"/>
    <lineage>
        <taxon>Eukaryota</taxon>
        <taxon>Viridiplantae</taxon>
        <taxon>Streptophyta</taxon>
        <taxon>Embryophyta</taxon>
        <taxon>Tracheophyta</taxon>
        <taxon>Spermatophyta</taxon>
        <taxon>Magnoliopsida</taxon>
        <taxon>eudicotyledons</taxon>
        <taxon>Gunneridae</taxon>
        <taxon>Pentapetalae</taxon>
        <taxon>rosids</taxon>
        <taxon>malvids</taxon>
        <taxon>Malvales</taxon>
        <taxon>Malvaceae</taxon>
        <taxon>Malvoideae</taxon>
        <taxon>Gossypium</taxon>
    </lineage>
</organism>